<feature type="domain" description="UspA" evidence="1">
    <location>
        <begin position="6"/>
        <end position="65"/>
    </location>
</feature>
<dbReference type="Gene3D" id="3.40.50.620">
    <property type="entry name" value="HUPs"/>
    <property type="match status" value="1"/>
</dbReference>
<dbReference type="EMBL" id="ASRH01000009">
    <property type="protein sequence ID" value="EWG06714.1"/>
    <property type="molecule type" value="Genomic_DNA"/>
</dbReference>
<comment type="caution">
    <text evidence="2">The sequence shown here is derived from an EMBL/GenBank/DDBJ whole genome shotgun (WGS) entry which is preliminary data.</text>
</comment>
<dbReference type="InterPro" id="IPR006016">
    <property type="entry name" value="UspA"/>
</dbReference>
<evidence type="ECO:0000313" key="3">
    <source>
        <dbReference type="Proteomes" id="UP000054284"/>
    </source>
</evidence>
<reference evidence="2 3" key="1">
    <citation type="journal article" date="2014" name="Genome Announc.">
        <title>Draft Genome Sequence of the Sulfolobales Archaeon AZ1, Obtained through Metagenomic Analysis of a Mexican Hot Spring.</title>
        <authorList>
            <person name="Servin-Garciduenas L.E."/>
            <person name="Martinez-Romero E."/>
        </authorList>
    </citation>
    <scope>NUCLEOTIDE SEQUENCE [LARGE SCALE GENOMIC DNA]</scope>
    <source>
        <strain evidence="2">AZ1-illumnia</strain>
    </source>
</reference>
<dbReference type="InterPro" id="IPR014729">
    <property type="entry name" value="Rossmann-like_a/b/a_fold"/>
</dbReference>
<dbReference type="Proteomes" id="UP000054284">
    <property type="component" value="Unassembled WGS sequence"/>
</dbReference>
<dbReference type="Pfam" id="PF00582">
    <property type="entry name" value="Usp"/>
    <property type="match status" value="1"/>
</dbReference>
<gene>
    <name evidence="2" type="ORF">ASUL_08299</name>
</gene>
<organism evidence="2 3">
    <name type="scientific">Candidatus Aramenus sulfurataquae</name>
    <dbReference type="NCBI Taxonomy" id="1326980"/>
    <lineage>
        <taxon>Archaea</taxon>
        <taxon>Thermoproteota</taxon>
        <taxon>Thermoprotei</taxon>
        <taxon>Sulfolobales</taxon>
        <taxon>Sulfolobaceae</taxon>
        <taxon>Candidatus Aramenus</taxon>
    </lineage>
</organism>
<keyword evidence="3" id="KW-1185">Reference proteome</keyword>
<protein>
    <submittedName>
        <fullName evidence="2">UspA domain-containing protein</fullName>
    </submittedName>
</protein>
<feature type="non-terminal residue" evidence="2">
    <location>
        <position position="1"/>
    </location>
</feature>
<accession>W7L547</accession>
<dbReference type="SUPFAM" id="SSF52402">
    <property type="entry name" value="Adenine nucleotide alpha hydrolases-like"/>
    <property type="match status" value="1"/>
</dbReference>
<name>W7L547_9CREN</name>
<evidence type="ECO:0000259" key="1">
    <source>
        <dbReference type="Pfam" id="PF00582"/>
    </source>
</evidence>
<dbReference type="AlphaFoldDB" id="W7L547"/>
<evidence type="ECO:0000313" key="2">
    <source>
        <dbReference type="EMBL" id="EWG06714.1"/>
    </source>
</evidence>
<dbReference type="PATRIC" id="fig|1326980.6.peg.1653"/>
<proteinExistence type="predicted"/>
<sequence>HPLDSSEAYVKEDVKTKERIMKHKEEVELLGRTRGVEVEYKVIRGSPTIALSKVAEEEDADLIVVRE</sequence>